<dbReference type="GO" id="GO:0005886">
    <property type="term" value="C:plasma membrane"/>
    <property type="evidence" value="ECO:0007669"/>
    <property type="project" value="TreeGrafter"/>
</dbReference>
<dbReference type="PANTHER" id="PTHR43840:SF15">
    <property type="entry name" value="MITOCHONDRIAL METAL TRANSPORTER 1-RELATED"/>
    <property type="match status" value="1"/>
</dbReference>
<comment type="subcellular location">
    <subcellularLocation>
        <location evidence="1">Membrane</location>
        <topology evidence="1">Multi-pass membrane protein</topology>
    </subcellularLocation>
</comment>
<dbReference type="EMBL" id="RAQU01000273">
    <property type="protein sequence ID" value="RKK01426.1"/>
    <property type="molecule type" value="Genomic_DNA"/>
</dbReference>
<feature type="transmembrane region" description="Helical" evidence="7">
    <location>
        <begin position="149"/>
        <end position="171"/>
    </location>
</feature>
<dbReference type="Pfam" id="PF16916">
    <property type="entry name" value="ZT_dimer"/>
    <property type="match status" value="1"/>
</dbReference>
<evidence type="ECO:0000256" key="2">
    <source>
        <dbReference type="ARBA" id="ARBA00008114"/>
    </source>
</evidence>
<dbReference type="Gene3D" id="1.20.1510.10">
    <property type="entry name" value="Cation efflux protein transmembrane domain"/>
    <property type="match status" value="1"/>
</dbReference>
<evidence type="ECO:0000256" key="3">
    <source>
        <dbReference type="ARBA" id="ARBA00022448"/>
    </source>
</evidence>
<proteinExistence type="inferred from homology"/>
<dbReference type="InterPro" id="IPR002524">
    <property type="entry name" value="Cation_efflux"/>
</dbReference>
<dbReference type="InterPro" id="IPR058533">
    <property type="entry name" value="Cation_efflux_TM"/>
</dbReference>
<keyword evidence="6 7" id="KW-0472">Membrane</keyword>
<gene>
    <name evidence="10" type="ORF">D6Z83_25010</name>
    <name evidence="11" type="ORF">EBE87_13055</name>
</gene>
<organism evidence="10 13">
    <name type="scientific">Teichococcus wenyumeiae</name>
    <dbReference type="NCBI Taxonomy" id="2478470"/>
    <lineage>
        <taxon>Bacteria</taxon>
        <taxon>Pseudomonadati</taxon>
        <taxon>Pseudomonadota</taxon>
        <taxon>Alphaproteobacteria</taxon>
        <taxon>Acetobacterales</taxon>
        <taxon>Roseomonadaceae</taxon>
        <taxon>Roseomonas</taxon>
    </lineage>
</organism>
<feature type="transmembrane region" description="Helical" evidence="7">
    <location>
        <begin position="73"/>
        <end position="93"/>
    </location>
</feature>
<feature type="domain" description="Cation efflux protein transmembrane" evidence="8">
    <location>
        <begin position="11"/>
        <end position="202"/>
    </location>
</feature>
<evidence type="ECO:0000256" key="4">
    <source>
        <dbReference type="ARBA" id="ARBA00022692"/>
    </source>
</evidence>
<dbReference type="EMBL" id="RFLX01000008">
    <property type="protein sequence ID" value="RMI24603.1"/>
    <property type="molecule type" value="Genomic_DNA"/>
</dbReference>
<dbReference type="Proteomes" id="UP000278036">
    <property type="component" value="Unassembled WGS sequence"/>
</dbReference>
<evidence type="ECO:0000313" key="10">
    <source>
        <dbReference type="EMBL" id="RKK01426.1"/>
    </source>
</evidence>
<dbReference type="PANTHER" id="PTHR43840">
    <property type="entry name" value="MITOCHONDRIAL METAL TRANSPORTER 1-RELATED"/>
    <property type="match status" value="1"/>
</dbReference>
<dbReference type="GO" id="GO:0015086">
    <property type="term" value="F:cadmium ion transmembrane transporter activity"/>
    <property type="evidence" value="ECO:0007669"/>
    <property type="project" value="TreeGrafter"/>
</dbReference>
<dbReference type="Pfam" id="PF01545">
    <property type="entry name" value="Cation_efflux"/>
    <property type="match status" value="1"/>
</dbReference>
<dbReference type="GO" id="GO:0006882">
    <property type="term" value="P:intracellular zinc ion homeostasis"/>
    <property type="evidence" value="ECO:0007669"/>
    <property type="project" value="TreeGrafter"/>
</dbReference>
<dbReference type="FunCoup" id="A0A3A9JCS6">
    <property type="interactions" value="364"/>
</dbReference>
<dbReference type="GO" id="GO:0015341">
    <property type="term" value="F:zinc efflux antiporter activity"/>
    <property type="evidence" value="ECO:0007669"/>
    <property type="project" value="TreeGrafter"/>
</dbReference>
<evidence type="ECO:0000313" key="12">
    <source>
        <dbReference type="Proteomes" id="UP000274097"/>
    </source>
</evidence>
<feature type="transmembrane region" description="Helical" evidence="7">
    <location>
        <begin position="41"/>
        <end position="61"/>
    </location>
</feature>
<dbReference type="InterPro" id="IPR027470">
    <property type="entry name" value="Cation_efflux_CTD"/>
</dbReference>
<comment type="similarity">
    <text evidence="2">Belongs to the cation diffusion facilitator (CDF) transporter (TC 2.A.4) family.</text>
</comment>
<dbReference type="SUPFAM" id="SSF161111">
    <property type="entry name" value="Cation efflux protein transmembrane domain-like"/>
    <property type="match status" value="1"/>
</dbReference>
<accession>A0A3A9JCS6</accession>
<name>A0A3A9JCS6_9PROT</name>
<dbReference type="AlphaFoldDB" id="A0A3A9JCS6"/>
<dbReference type="GO" id="GO:0015093">
    <property type="term" value="F:ferrous iron transmembrane transporter activity"/>
    <property type="evidence" value="ECO:0007669"/>
    <property type="project" value="TreeGrafter"/>
</dbReference>
<dbReference type="SUPFAM" id="SSF160240">
    <property type="entry name" value="Cation efflux protein cytoplasmic domain-like"/>
    <property type="match status" value="1"/>
</dbReference>
<dbReference type="RefSeq" id="WP_120640862.1">
    <property type="nucleotide sequence ID" value="NZ_RAQU01000273.1"/>
</dbReference>
<keyword evidence="12" id="KW-1185">Reference proteome</keyword>
<protein>
    <submittedName>
        <fullName evidence="11">Cation diffusion facilitator family transporter</fullName>
    </submittedName>
    <submittedName>
        <fullName evidence="10">Cation transporter</fullName>
    </submittedName>
</protein>
<feature type="transmembrane region" description="Helical" evidence="7">
    <location>
        <begin position="108"/>
        <end position="128"/>
    </location>
</feature>
<dbReference type="Proteomes" id="UP000274097">
    <property type="component" value="Unassembled WGS sequence"/>
</dbReference>
<evidence type="ECO:0000313" key="13">
    <source>
        <dbReference type="Proteomes" id="UP000278036"/>
    </source>
</evidence>
<dbReference type="OrthoDB" id="9806522at2"/>
<keyword evidence="3" id="KW-0813">Transport</keyword>
<feature type="domain" description="Cation efflux protein cytoplasmic" evidence="9">
    <location>
        <begin position="209"/>
        <end position="284"/>
    </location>
</feature>
<evidence type="ECO:0000256" key="1">
    <source>
        <dbReference type="ARBA" id="ARBA00004141"/>
    </source>
</evidence>
<evidence type="ECO:0000256" key="7">
    <source>
        <dbReference type="SAM" id="Phobius"/>
    </source>
</evidence>
<dbReference type="InParanoid" id="A0A3A9JCS6"/>
<evidence type="ECO:0000313" key="11">
    <source>
        <dbReference type="EMBL" id="RMI24603.1"/>
    </source>
</evidence>
<keyword evidence="5 7" id="KW-1133">Transmembrane helix</keyword>
<sequence length="295" mass="30890">MDRAMRLAAGSVIVALAVLGLKAVAWWLTGSVALLADALESVVNVAAALAALAAVSFSAAPPDANHPYGHAKAEYFSAVLEGALIIVAALLILREAWGALSAPHMPDMPGLGLGVSIVATAANAGWGLMLRREGRRLRSPALLADARHLFADVVTSVGVVVGVAAVAATGILWLDPLLAALTAVNILFSGWQLLRESVGGLMDEAVEPALLNRIRALMSQEAQGALEMHDLRTRHAGRTTFVEFHMVVPGDMTVSHAHEICDRIEAALKAELGAAIITIHVEPEVKAKHHGVLVL</sequence>
<dbReference type="InterPro" id="IPR036837">
    <property type="entry name" value="Cation_efflux_CTD_sf"/>
</dbReference>
<evidence type="ECO:0000259" key="9">
    <source>
        <dbReference type="Pfam" id="PF16916"/>
    </source>
</evidence>
<dbReference type="NCBIfam" id="TIGR01297">
    <property type="entry name" value="CDF"/>
    <property type="match status" value="1"/>
</dbReference>
<evidence type="ECO:0000256" key="6">
    <source>
        <dbReference type="ARBA" id="ARBA00023136"/>
    </source>
</evidence>
<dbReference type="Gene3D" id="3.30.70.1350">
    <property type="entry name" value="Cation efflux protein, cytoplasmic domain"/>
    <property type="match status" value="1"/>
</dbReference>
<dbReference type="InterPro" id="IPR027469">
    <property type="entry name" value="Cation_efflux_TMD_sf"/>
</dbReference>
<evidence type="ECO:0000259" key="8">
    <source>
        <dbReference type="Pfam" id="PF01545"/>
    </source>
</evidence>
<evidence type="ECO:0000256" key="5">
    <source>
        <dbReference type="ARBA" id="ARBA00022989"/>
    </source>
</evidence>
<dbReference type="InterPro" id="IPR050291">
    <property type="entry name" value="CDF_Transporter"/>
</dbReference>
<comment type="caution">
    <text evidence="10">The sequence shown here is derived from an EMBL/GenBank/DDBJ whole genome shotgun (WGS) entry which is preliminary data.</text>
</comment>
<reference evidence="10 13" key="1">
    <citation type="submission" date="2018-09" db="EMBL/GenBank/DDBJ databases">
        <title>Roseomonas sp. nov., isolated from feces of Tibetan antelopes in the Qinghai-Tibet plateau, China.</title>
        <authorList>
            <person name="Tian Z."/>
        </authorList>
    </citation>
    <scope>NUCLEOTIDE SEQUENCE [LARGE SCALE GENOMIC DNA]</scope>
    <source>
        <strain evidence="11 12">Z23</strain>
        <strain evidence="10 13">Z24</strain>
    </source>
</reference>
<keyword evidence="4 7" id="KW-0812">Transmembrane</keyword>